<reference evidence="4" key="1">
    <citation type="journal article" date="2014" name="Microb. Cell Fact.">
        <title>Exploiting Issatchenkia orientalis SD108 for succinic acid production.</title>
        <authorList>
            <person name="Xiao H."/>
            <person name="Shao Z."/>
            <person name="Jiang Y."/>
            <person name="Dole S."/>
            <person name="Zhao H."/>
        </authorList>
    </citation>
    <scope>NUCLEOTIDE SEQUENCE [LARGE SCALE GENOMIC DNA]</scope>
    <source>
        <strain evidence="4">SD108</strain>
    </source>
</reference>
<dbReference type="InterPro" id="IPR018808">
    <property type="entry name" value="Muniscin_C"/>
</dbReference>
<feature type="compositionally biased region" description="Polar residues" evidence="1">
    <location>
        <begin position="438"/>
        <end position="449"/>
    </location>
</feature>
<dbReference type="EMBL" id="JQFK01000065">
    <property type="protein sequence ID" value="KGK36534.1"/>
    <property type="molecule type" value="Genomic_DNA"/>
</dbReference>
<feature type="compositionally biased region" description="Polar residues" evidence="1">
    <location>
        <begin position="496"/>
        <end position="519"/>
    </location>
</feature>
<organism evidence="3 4">
    <name type="scientific">Pichia kudriavzevii</name>
    <name type="common">Yeast</name>
    <name type="synonym">Issatchenkia orientalis</name>
    <dbReference type="NCBI Taxonomy" id="4909"/>
    <lineage>
        <taxon>Eukaryota</taxon>
        <taxon>Fungi</taxon>
        <taxon>Dikarya</taxon>
        <taxon>Ascomycota</taxon>
        <taxon>Saccharomycotina</taxon>
        <taxon>Pichiomycetes</taxon>
        <taxon>Pichiales</taxon>
        <taxon>Pichiaceae</taxon>
        <taxon>Pichia</taxon>
    </lineage>
</organism>
<proteinExistence type="predicted"/>
<protein>
    <recommendedName>
        <fullName evidence="2">MHD domain-containing protein</fullName>
    </recommendedName>
</protein>
<dbReference type="InterPro" id="IPR027267">
    <property type="entry name" value="AH/BAR_dom_sf"/>
</dbReference>
<feature type="region of interest" description="Disordered" evidence="1">
    <location>
        <begin position="535"/>
        <end position="623"/>
    </location>
</feature>
<feature type="compositionally biased region" description="Low complexity" evidence="1">
    <location>
        <begin position="450"/>
        <end position="463"/>
    </location>
</feature>
<feature type="compositionally biased region" description="Polar residues" evidence="1">
    <location>
        <begin position="358"/>
        <end position="390"/>
    </location>
</feature>
<evidence type="ECO:0000313" key="4">
    <source>
        <dbReference type="Proteomes" id="UP000029867"/>
    </source>
</evidence>
<dbReference type="InterPro" id="IPR028565">
    <property type="entry name" value="MHD"/>
</dbReference>
<comment type="caution">
    <text evidence="3">The sequence shown here is derived from an EMBL/GenBank/DDBJ whole genome shotgun (WGS) entry which is preliminary data.</text>
</comment>
<accession>A0A099NX23</accession>
<feature type="compositionally biased region" description="Polar residues" evidence="1">
    <location>
        <begin position="398"/>
        <end position="426"/>
    </location>
</feature>
<feature type="compositionally biased region" description="Low complexity" evidence="1">
    <location>
        <begin position="557"/>
        <end position="570"/>
    </location>
</feature>
<evidence type="ECO:0000256" key="1">
    <source>
        <dbReference type="SAM" id="MobiDB-lite"/>
    </source>
</evidence>
<dbReference type="HOGENOM" id="CLU_017975_0_0_1"/>
<name>A0A099NX23_PICKU</name>
<dbReference type="Gene3D" id="1.20.1270.60">
    <property type="entry name" value="Arfaptin homology (AH) domain/BAR domain"/>
    <property type="match status" value="1"/>
</dbReference>
<dbReference type="Pfam" id="PF10291">
    <property type="entry name" value="muHD"/>
    <property type="match status" value="1"/>
</dbReference>
<feature type="region of interest" description="Disordered" evidence="1">
    <location>
        <begin position="482"/>
        <end position="519"/>
    </location>
</feature>
<dbReference type="eggNOG" id="ENOG502QQAW">
    <property type="taxonomic scope" value="Eukaryota"/>
</dbReference>
<dbReference type="AlphaFoldDB" id="A0A099NX23"/>
<sequence length="907" mass="100124">MSNYNVSGDAPSGENSQRMEYSSSILFEKTPMEAMEALSIRHKQAKKINKEISDWLTNYGRLRLHYVDELKKIHEKGLTLFPDDDNDLKSLGLCTPLWSDLLKIVENEINLFDQSTRKMGRDMIAPLRLFTRNNDSNLIEMDQISEIASNLSNNPSLEEDWQRKAPYFFEIFENYDYQRLLLIKDIFSKYQTDLSDVLETFKKDNEKGLEHVLNFSPDDEIKRFSQKVIETDIPVNQSSSRSKNDSRTSPNGFTTSTALSSISPKKANKHHSTLFNHKKTEDTPAAQPEAKTSLFTKRLSSTTSMFSHDTASSNSDKKKEKEKHRVRSKFGSIFGRKKGKDKEAGYNPPSTIHEPDSVSISTETTNASVRTPITRARNQSVNSVLNNTHFQQRHESPSKLSIQPQSINQNPSFNRNSMIISNNNYNDSKELPAKPYSPTDSIQKSNNDEQQTPSLKQQQQQPSLHKEPSVNSLYEPMSATKKLDTTPAGVRESISAPASSESTTFDKSYSAPTSAPITNYSSPVVARGLGNIQESEPLSTGQFVPPPPPTSRKHLVSESANSSNTNLSSSRQPHGSAPIPPVQRKSMDLQQPLQPAATGSQQNDATNNAIARNTTGGGSLTGGQIMHPSLTTLGLNTSIVELFNATYKDGTLSRSNAIGEVAFSFISHNENGEVALPSEISLQIASKKGLELPNFMVNTMFLQQSSTPGFFTISDPAQIQMRTVGGLKYMLNSPTPPIVITPIWKHEPTQSTVIISVKPTAELDSFLKDGSITLTNFMISVSISGALVSTAATKPPGSLNKDKGRVTWVSPSTITFNSAKKEERFVARFITNQLATESDTGVQVRFSISNDDGAGRIDFLNTDFEIKARGEHVGEDPFGDGTKKTSDEWAEVPTLKSLIAGTYSGHS</sequence>
<feature type="compositionally biased region" description="Polar residues" evidence="1">
    <location>
        <begin position="297"/>
        <end position="314"/>
    </location>
</feature>
<feature type="compositionally biased region" description="Polar residues" evidence="1">
    <location>
        <begin position="250"/>
        <end position="263"/>
    </location>
</feature>
<feature type="region of interest" description="Disordered" evidence="1">
    <location>
        <begin position="297"/>
        <end position="470"/>
    </location>
</feature>
<dbReference type="Proteomes" id="UP000029867">
    <property type="component" value="Unassembled WGS sequence"/>
</dbReference>
<feature type="region of interest" description="Disordered" evidence="1">
    <location>
        <begin position="232"/>
        <end position="270"/>
    </location>
</feature>
<dbReference type="PROSITE" id="PS51072">
    <property type="entry name" value="MHD"/>
    <property type="match status" value="1"/>
</dbReference>
<dbReference type="SUPFAM" id="SSF103657">
    <property type="entry name" value="BAR/IMD domain-like"/>
    <property type="match status" value="1"/>
</dbReference>
<evidence type="ECO:0000313" key="3">
    <source>
        <dbReference type="EMBL" id="KGK36534.1"/>
    </source>
</evidence>
<gene>
    <name evidence="3" type="ORF">JL09_g4313</name>
</gene>
<feature type="domain" description="MHD" evidence="2">
    <location>
        <begin position="632"/>
        <end position="906"/>
    </location>
</feature>
<feature type="compositionally biased region" description="Polar residues" evidence="1">
    <location>
        <begin position="588"/>
        <end position="614"/>
    </location>
</feature>
<evidence type="ECO:0000259" key="2">
    <source>
        <dbReference type="PROSITE" id="PS51072"/>
    </source>
</evidence>
<dbReference type="VEuPathDB" id="FungiDB:C5L36_0C07660"/>